<organism evidence="13 14">
    <name type="scientific">Macleaya cordata</name>
    <name type="common">Five-seeded plume-poppy</name>
    <name type="synonym">Bocconia cordata</name>
    <dbReference type="NCBI Taxonomy" id="56857"/>
    <lineage>
        <taxon>Eukaryota</taxon>
        <taxon>Viridiplantae</taxon>
        <taxon>Streptophyta</taxon>
        <taxon>Embryophyta</taxon>
        <taxon>Tracheophyta</taxon>
        <taxon>Spermatophyta</taxon>
        <taxon>Magnoliopsida</taxon>
        <taxon>Ranunculales</taxon>
        <taxon>Papaveraceae</taxon>
        <taxon>Papaveroideae</taxon>
        <taxon>Macleaya</taxon>
    </lineage>
</organism>
<keyword evidence="5" id="KW-0813">Transport</keyword>
<dbReference type="EMBL" id="MVGT01001221">
    <property type="protein sequence ID" value="OVA13090.1"/>
    <property type="molecule type" value="Genomic_DNA"/>
</dbReference>
<keyword evidence="14" id="KW-1185">Reference proteome</keyword>
<dbReference type="GO" id="GO:0005737">
    <property type="term" value="C:cytoplasm"/>
    <property type="evidence" value="ECO:0007669"/>
    <property type="project" value="UniProtKB-SubCell"/>
</dbReference>
<dbReference type="GO" id="GO:0006408">
    <property type="term" value="P:snRNA export from nucleus"/>
    <property type="evidence" value="ECO:0007669"/>
    <property type="project" value="InterPro"/>
</dbReference>
<comment type="similarity">
    <text evidence="3">Belongs to the PHAX family.</text>
</comment>
<dbReference type="STRING" id="56857.A0A200QRL7"/>
<evidence type="ECO:0000259" key="12">
    <source>
        <dbReference type="Pfam" id="PF10258"/>
    </source>
</evidence>
<name>A0A200QRL7_MACCD</name>
<feature type="region of interest" description="Disordered" evidence="11">
    <location>
        <begin position="48"/>
        <end position="81"/>
    </location>
</feature>
<dbReference type="FunCoup" id="A0A200QRL7">
    <property type="interactions" value="1164"/>
</dbReference>
<dbReference type="Pfam" id="PF10258">
    <property type="entry name" value="PHAX_RNA-bd"/>
    <property type="match status" value="1"/>
</dbReference>
<dbReference type="InterPro" id="IPR039047">
    <property type="entry name" value="PHAX"/>
</dbReference>
<evidence type="ECO:0000256" key="2">
    <source>
        <dbReference type="ARBA" id="ARBA00004496"/>
    </source>
</evidence>
<dbReference type="InterPro" id="IPR038092">
    <property type="entry name" value="PHAX_RNA-binding_sf"/>
</dbReference>
<evidence type="ECO:0000256" key="10">
    <source>
        <dbReference type="ARBA" id="ARBA00030834"/>
    </source>
</evidence>
<feature type="region of interest" description="Disordered" evidence="11">
    <location>
        <begin position="166"/>
        <end position="198"/>
    </location>
</feature>
<feature type="compositionally biased region" description="Basic residues" evidence="11">
    <location>
        <begin position="63"/>
        <end position="76"/>
    </location>
</feature>
<keyword evidence="9" id="KW-0539">Nucleus</keyword>
<proteinExistence type="inferred from homology"/>
<dbReference type="AlphaFoldDB" id="A0A200QRL7"/>
<evidence type="ECO:0000256" key="11">
    <source>
        <dbReference type="SAM" id="MobiDB-lite"/>
    </source>
</evidence>
<evidence type="ECO:0000256" key="8">
    <source>
        <dbReference type="ARBA" id="ARBA00022927"/>
    </source>
</evidence>
<sequence length="257" mass="29177">MEGSENLLEAIYEEENLEDFQDVEMLDSETLEEGECREKIGFLELTESGGQDNKIANQDSSSKNRRRRARKKKNKKSGSGSNITDINRFVLDTCRRLKERKPYLVWNALGCLGVSALSELIKEVDAIQACGGQMTTDGKRCRTGGGILWSIIKTREPKAYKEIMTKGKEFERQFRPQNMRQAHEKSKEPPSSQRTARSSFDPMIDQVSNGSELTPPVNNELKNSITNNGERVSVLNRIRVPVTYDDLVGEYVKDEYT</sequence>
<dbReference type="Proteomes" id="UP000195402">
    <property type="component" value="Unassembled WGS sequence"/>
</dbReference>
<dbReference type="InterPro" id="IPR019385">
    <property type="entry name" value="PHAX_RNA-binding_domain"/>
</dbReference>
<evidence type="ECO:0000256" key="6">
    <source>
        <dbReference type="ARBA" id="ARBA00022490"/>
    </source>
</evidence>
<evidence type="ECO:0000256" key="7">
    <source>
        <dbReference type="ARBA" id="ARBA00022884"/>
    </source>
</evidence>
<dbReference type="OMA" id="MEGEHNI"/>
<protein>
    <recommendedName>
        <fullName evidence="4">Phosphorylated adapter RNA export protein</fullName>
    </recommendedName>
    <alternativeName>
        <fullName evidence="10">RNA U small nuclear RNA export adapter protein</fullName>
    </alternativeName>
</protein>
<dbReference type="PANTHER" id="PTHR13135:SF0">
    <property type="entry name" value="PHOSPHORYLATED ADAPTER RNA EXPORT PROTEIN"/>
    <property type="match status" value="1"/>
</dbReference>
<dbReference type="GO" id="GO:0003723">
    <property type="term" value="F:RNA binding"/>
    <property type="evidence" value="ECO:0007669"/>
    <property type="project" value="UniProtKB-KW"/>
</dbReference>
<dbReference type="GO" id="GO:0015031">
    <property type="term" value="P:protein transport"/>
    <property type="evidence" value="ECO:0007669"/>
    <property type="project" value="UniProtKB-KW"/>
</dbReference>
<evidence type="ECO:0000256" key="3">
    <source>
        <dbReference type="ARBA" id="ARBA00006094"/>
    </source>
</evidence>
<reference evidence="13 14" key="1">
    <citation type="journal article" date="2017" name="Mol. Plant">
        <title>The Genome of Medicinal Plant Macleaya cordata Provides New Insights into Benzylisoquinoline Alkaloids Metabolism.</title>
        <authorList>
            <person name="Liu X."/>
            <person name="Liu Y."/>
            <person name="Huang P."/>
            <person name="Ma Y."/>
            <person name="Qing Z."/>
            <person name="Tang Q."/>
            <person name="Cao H."/>
            <person name="Cheng P."/>
            <person name="Zheng Y."/>
            <person name="Yuan Z."/>
            <person name="Zhou Y."/>
            <person name="Liu J."/>
            <person name="Tang Z."/>
            <person name="Zhuo Y."/>
            <person name="Zhang Y."/>
            <person name="Yu L."/>
            <person name="Huang J."/>
            <person name="Yang P."/>
            <person name="Peng Q."/>
            <person name="Zhang J."/>
            <person name="Jiang W."/>
            <person name="Zhang Z."/>
            <person name="Lin K."/>
            <person name="Ro D.K."/>
            <person name="Chen X."/>
            <person name="Xiong X."/>
            <person name="Shang Y."/>
            <person name="Huang S."/>
            <person name="Zeng J."/>
        </authorList>
    </citation>
    <scope>NUCLEOTIDE SEQUENCE [LARGE SCALE GENOMIC DNA]</scope>
    <source>
        <strain evidence="14">cv. BLH2017</strain>
        <tissue evidence="13">Root</tissue>
    </source>
</reference>
<evidence type="ECO:0000256" key="9">
    <source>
        <dbReference type="ARBA" id="ARBA00023242"/>
    </source>
</evidence>
<evidence type="ECO:0000256" key="1">
    <source>
        <dbReference type="ARBA" id="ARBA00004123"/>
    </source>
</evidence>
<dbReference type="OrthoDB" id="20573at2759"/>
<feature type="compositionally biased region" description="Polar residues" evidence="11">
    <location>
        <begin position="189"/>
        <end position="198"/>
    </location>
</feature>
<feature type="domain" description="Phosphorylated adapter RNA export protein RNA-binding" evidence="12">
    <location>
        <begin position="90"/>
        <end position="169"/>
    </location>
</feature>
<keyword evidence="7" id="KW-0694">RNA-binding</keyword>
<evidence type="ECO:0000256" key="4">
    <source>
        <dbReference type="ARBA" id="ARBA00016856"/>
    </source>
</evidence>
<keyword evidence="6" id="KW-0963">Cytoplasm</keyword>
<dbReference type="GO" id="GO:0005634">
    <property type="term" value="C:nucleus"/>
    <property type="evidence" value="ECO:0007669"/>
    <property type="project" value="UniProtKB-SubCell"/>
</dbReference>
<evidence type="ECO:0000313" key="14">
    <source>
        <dbReference type="Proteomes" id="UP000195402"/>
    </source>
</evidence>
<comment type="subcellular location">
    <subcellularLocation>
        <location evidence="2">Cytoplasm</location>
    </subcellularLocation>
    <subcellularLocation>
        <location evidence="1">Nucleus</location>
    </subcellularLocation>
</comment>
<accession>A0A200QRL7</accession>
<keyword evidence="8" id="KW-0653">Protein transport</keyword>
<feature type="compositionally biased region" description="Polar residues" evidence="11">
    <location>
        <begin position="48"/>
        <end position="59"/>
    </location>
</feature>
<gene>
    <name evidence="13" type="ORF">BVC80_973g10</name>
</gene>
<comment type="caution">
    <text evidence="13">The sequence shown here is derived from an EMBL/GenBank/DDBJ whole genome shotgun (WGS) entry which is preliminary data.</text>
</comment>
<dbReference type="InParanoid" id="A0A200QRL7"/>
<evidence type="ECO:0000256" key="5">
    <source>
        <dbReference type="ARBA" id="ARBA00022448"/>
    </source>
</evidence>
<evidence type="ECO:0000313" key="13">
    <source>
        <dbReference type="EMBL" id="OVA13090.1"/>
    </source>
</evidence>
<dbReference type="PANTHER" id="PTHR13135">
    <property type="entry name" value="CYTOSOLIC RESINIFERATOXIN BINDING PROTEIN RBP-26"/>
    <property type="match status" value="1"/>
</dbReference>
<dbReference type="Gene3D" id="1.10.10.1440">
    <property type="entry name" value="PHAX RNA-binding domain"/>
    <property type="match status" value="1"/>
</dbReference>